<dbReference type="AlphaFoldDB" id="A0A4J2FYQ0"/>
<evidence type="ECO:0000313" key="1">
    <source>
        <dbReference type="EMBL" id="VNQ04507.1"/>
    </source>
</evidence>
<dbReference type="EMBL" id="CAATIS010000005">
    <property type="protein sequence ID" value="VNQ85460.1"/>
    <property type="molecule type" value="Genomic_DNA"/>
</dbReference>
<accession>A0A4J2FYQ0</accession>
<evidence type="ECO:0000313" key="2">
    <source>
        <dbReference type="EMBL" id="VNQ85460.1"/>
    </source>
</evidence>
<reference evidence="2" key="1">
    <citation type="submission" date="2019-04" db="EMBL/GenBank/DDBJ databases">
        <authorList>
            <consortium name="Pathogen Informatics"/>
        </authorList>
    </citation>
    <scope>NUCLEOTIDE SEQUENCE</scope>
    <source>
        <strain evidence="2">GPSC51</strain>
    </source>
</reference>
<sequence length="70" mass="7940">MGNFSFLLKNDEYESFSKPCIEAENMIATSTVATAFMARRALEQAVHWIYSHDSYLEAPLSCYSIFFGMG</sequence>
<dbReference type="EMBL" id="CAATHA010000025">
    <property type="protein sequence ID" value="VNQ04507.1"/>
    <property type="molecule type" value="Genomic_DNA"/>
</dbReference>
<name>A0A4J2FYQ0_STREE</name>
<protein>
    <submittedName>
        <fullName evidence="2">Type I restriction-modification system R subunit</fullName>
    </submittedName>
</protein>
<organism evidence="2">
    <name type="scientific">Streptococcus pneumoniae</name>
    <dbReference type="NCBI Taxonomy" id="1313"/>
    <lineage>
        <taxon>Bacteria</taxon>
        <taxon>Bacillati</taxon>
        <taxon>Bacillota</taxon>
        <taxon>Bacilli</taxon>
        <taxon>Lactobacillales</taxon>
        <taxon>Streptococcaceae</taxon>
        <taxon>Streptococcus</taxon>
    </lineage>
</organism>
<gene>
    <name evidence="1" type="ORF">SAMEA3172910_01774</name>
    <name evidence="2" type="ORF">SAMEA3206932_01063</name>
</gene>
<proteinExistence type="predicted"/>